<name>A0A540VUA2_9GAMM</name>
<dbReference type="SUPFAM" id="SSF53850">
    <property type="entry name" value="Periplasmic binding protein-like II"/>
    <property type="match status" value="1"/>
</dbReference>
<sequence length="260" mass="28217">MVGTAVADCADEAPDLPAYAVHVVPQRPAQVTFGAWSPYLIRLGEMTGLCFDLVIPRSIPQFEDGLLNGQADIAYANPYHLVMAREAFRYQPLLRDEKPLTGIMVARKDAAITDLTALEGRSLAMPSPNAFGASILNQLALAERGITMKRAFVDSHTNVFRAVIVGRAVAGGAVNNTLLRERDAVQGQLEVIFETEGHPSHPLIARGTVKPAHREAIVEATMAMADDPSLKPMLNAMQLPDPVHASLGEYMDLADLPWDR</sequence>
<dbReference type="PANTHER" id="PTHR30024">
    <property type="entry name" value="ALIPHATIC SULFONATES-BINDING PROTEIN-RELATED"/>
    <property type="match status" value="1"/>
</dbReference>
<protein>
    <submittedName>
        <fullName evidence="1">Phosphate/phosphite/phosphonate ABC transporter substrate-binding protein</fullName>
    </submittedName>
</protein>
<dbReference type="Gene3D" id="3.40.190.10">
    <property type="entry name" value="Periplasmic binding protein-like II"/>
    <property type="match status" value="2"/>
</dbReference>
<dbReference type="AlphaFoldDB" id="A0A540VUA2"/>
<dbReference type="EMBL" id="VIFK01000016">
    <property type="protein sequence ID" value="TQF00335.1"/>
    <property type="molecule type" value="Genomic_DNA"/>
</dbReference>
<evidence type="ECO:0000313" key="1">
    <source>
        <dbReference type="EMBL" id="TQF00335.1"/>
    </source>
</evidence>
<organism evidence="1 2">
    <name type="scientific">Spiribacter salinus</name>
    <dbReference type="NCBI Taxonomy" id="1335746"/>
    <lineage>
        <taxon>Bacteria</taxon>
        <taxon>Pseudomonadati</taxon>
        <taxon>Pseudomonadota</taxon>
        <taxon>Gammaproteobacteria</taxon>
        <taxon>Chromatiales</taxon>
        <taxon>Ectothiorhodospiraceae</taxon>
        <taxon>Spiribacter</taxon>
    </lineage>
</organism>
<proteinExistence type="predicted"/>
<gene>
    <name evidence="1" type="ORF">FKY71_04100</name>
</gene>
<dbReference type="Proteomes" id="UP000315400">
    <property type="component" value="Unassembled WGS sequence"/>
</dbReference>
<evidence type="ECO:0000313" key="2">
    <source>
        <dbReference type="Proteomes" id="UP000315400"/>
    </source>
</evidence>
<comment type="caution">
    <text evidence="1">The sequence shown here is derived from an EMBL/GenBank/DDBJ whole genome shotgun (WGS) entry which is preliminary data.</text>
</comment>
<dbReference type="Pfam" id="PF12974">
    <property type="entry name" value="Phosphonate-bd"/>
    <property type="match status" value="1"/>
</dbReference>
<accession>A0A540VUA2</accession>
<reference evidence="1 2" key="1">
    <citation type="submission" date="2019-06" db="EMBL/GenBank/DDBJ databases">
        <title>Metagenome assembled Genome of Spiribacter salinus SL48-SHIP from the microbial mat of Salt Lake 48 (Novosibirsk region, Russia).</title>
        <authorList>
            <person name="Shipova A."/>
            <person name="Rozanov A.S."/>
            <person name="Bryanskaya A.V."/>
            <person name="Peltek S.E."/>
        </authorList>
    </citation>
    <scope>NUCLEOTIDE SEQUENCE [LARGE SCALE GENOMIC DNA]</scope>
    <source>
        <strain evidence="1">SL48-SHIP-2</strain>
    </source>
</reference>
<dbReference type="PANTHER" id="PTHR30024:SF17">
    <property type="entry name" value="SOLUTE-BINDING PROTEIN FAMILY 3_N-TERMINAL DOMAIN-CONTAINING PROTEIN"/>
    <property type="match status" value="1"/>
</dbReference>